<dbReference type="Pfam" id="PF01613">
    <property type="entry name" value="Flavin_Reduct"/>
    <property type="match status" value="1"/>
</dbReference>
<comment type="caution">
    <text evidence="3">The sequence shown here is derived from an EMBL/GenBank/DDBJ whole genome shotgun (WGS) entry which is preliminary data.</text>
</comment>
<dbReference type="SUPFAM" id="SSF50475">
    <property type="entry name" value="FMN-binding split barrel"/>
    <property type="match status" value="1"/>
</dbReference>
<dbReference type="Proteomes" id="UP000886852">
    <property type="component" value="Unassembled WGS sequence"/>
</dbReference>
<protein>
    <submittedName>
        <fullName evidence="3">Flavin reductase</fullName>
    </submittedName>
</protein>
<organism evidence="3 4">
    <name type="scientific">Candidatus Fimimonas merdipullorum</name>
    <dbReference type="NCBI Taxonomy" id="2840822"/>
    <lineage>
        <taxon>Bacteria</taxon>
        <taxon>Pseudomonadati</taxon>
        <taxon>Myxococcota</taxon>
        <taxon>Myxococcia</taxon>
        <taxon>Myxococcales</taxon>
        <taxon>Cystobacterineae</taxon>
        <taxon>Myxococcaceae</taxon>
        <taxon>Myxococcaceae incertae sedis</taxon>
        <taxon>Candidatus Fimimonas</taxon>
    </lineage>
</organism>
<dbReference type="EMBL" id="DVOC01000015">
    <property type="protein sequence ID" value="HIU90524.1"/>
    <property type="molecule type" value="Genomic_DNA"/>
</dbReference>
<comment type="similarity">
    <text evidence="1">Belongs to the flavoredoxin family.</text>
</comment>
<sequence length="182" mass="20424">MKEFETCQYKVFDYFKKGLTLVTAGNVKDFSTCTIGWGTMGTLWSGAGINSVITVFVHPSRYTCGYLKGNERFTVSFFSEQYRDALRYLGTHSGRDGDKITPSGLTPMPFGESVAFEQAETVFLCRKVYQGTFRKEGLAEDVCRYYAQSPLSFPPKNGVWQPHCVFVGQICDVINKNPRQGA</sequence>
<name>A0A9D1MW02_9BACT</name>
<dbReference type="PANTHER" id="PTHR43567">
    <property type="entry name" value="FLAVOREDOXIN-RELATED-RELATED"/>
    <property type="match status" value="1"/>
</dbReference>
<gene>
    <name evidence="3" type="ORF">IAC72_00720</name>
</gene>
<dbReference type="GO" id="GO:0010181">
    <property type="term" value="F:FMN binding"/>
    <property type="evidence" value="ECO:0007669"/>
    <property type="project" value="InterPro"/>
</dbReference>
<dbReference type="Gene3D" id="2.30.110.10">
    <property type="entry name" value="Electron Transport, Fmn-binding Protein, Chain A"/>
    <property type="match status" value="1"/>
</dbReference>
<dbReference type="GO" id="GO:0016646">
    <property type="term" value="F:oxidoreductase activity, acting on the CH-NH group of donors, NAD or NADP as acceptor"/>
    <property type="evidence" value="ECO:0007669"/>
    <property type="project" value="UniProtKB-ARBA"/>
</dbReference>
<accession>A0A9D1MW02</accession>
<dbReference type="InterPro" id="IPR012349">
    <property type="entry name" value="Split_barrel_FMN-bd"/>
</dbReference>
<proteinExistence type="inferred from homology"/>
<evidence type="ECO:0000256" key="1">
    <source>
        <dbReference type="ARBA" id="ARBA00038054"/>
    </source>
</evidence>
<reference evidence="3" key="2">
    <citation type="journal article" date="2021" name="PeerJ">
        <title>Extensive microbial diversity within the chicken gut microbiome revealed by metagenomics and culture.</title>
        <authorList>
            <person name="Gilroy R."/>
            <person name="Ravi A."/>
            <person name="Getino M."/>
            <person name="Pursley I."/>
            <person name="Horton D.L."/>
            <person name="Alikhan N.F."/>
            <person name="Baker D."/>
            <person name="Gharbi K."/>
            <person name="Hall N."/>
            <person name="Watson M."/>
            <person name="Adriaenssens E.M."/>
            <person name="Foster-Nyarko E."/>
            <person name="Jarju S."/>
            <person name="Secka A."/>
            <person name="Antonio M."/>
            <person name="Oren A."/>
            <person name="Chaudhuri R.R."/>
            <person name="La Ragione R."/>
            <person name="Hildebrand F."/>
            <person name="Pallen M.J."/>
        </authorList>
    </citation>
    <scope>NUCLEOTIDE SEQUENCE</scope>
    <source>
        <strain evidence="3">ChiHjej12B11-7776</strain>
    </source>
</reference>
<dbReference type="PANTHER" id="PTHR43567:SF5">
    <property type="entry name" value="HYPOTHETICAL CYTOSOLIC PROTEIN"/>
    <property type="match status" value="1"/>
</dbReference>
<evidence type="ECO:0000259" key="2">
    <source>
        <dbReference type="Pfam" id="PF01613"/>
    </source>
</evidence>
<dbReference type="InterPro" id="IPR052174">
    <property type="entry name" value="Flavoredoxin"/>
</dbReference>
<feature type="domain" description="Flavin reductase like" evidence="2">
    <location>
        <begin position="15"/>
        <end position="174"/>
    </location>
</feature>
<dbReference type="InterPro" id="IPR002563">
    <property type="entry name" value="Flavin_Rdtase-like_dom"/>
</dbReference>
<dbReference type="AlphaFoldDB" id="A0A9D1MW02"/>
<evidence type="ECO:0000313" key="4">
    <source>
        <dbReference type="Proteomes" id="UP000886852"/>
    </source>
</evidence>
<evidence type="ECO:0000313" key="3">
    <source>
        <dbReference type="EMBL" id="HIU90524.1"/>
    </source>
</evidence>
<reference evidence="3" key="1">
    <citation type="submission" date="2020-10" db="EMBL/GenBank/DDBJ databases">
        <authorList>
            <person name="Gilroy R."/>
        </authorList>
    </citation>
    <scope>NUCLEOTIDE SEQUENCE</scope>
    <source>
        <strain evidence="3">ChiHjej12B11-7776</strain>
    </source>
</reference>